<accession>A0ABN7SPN5</accession>
<reference evidence="2 3" key="1">
    <citation type="submission" date="2021-04" db="EMBL/GenBank/DDBJ databases">
        <authorList>
            <person name="Bliznina A."/>
        </authorList>
    </citation>
    <scope>NUCLEOTIDE SEQUENCE [LARGE SCALE GENOMIC DNA]</scope>
</reference>
<feature type="transmembrane region" description="Helical" evidence="1">
    <location>
        <begin position="62"/>
        <end position="88"/>
    </location>
</feature>
<dbReference type="EMBL" id="OU015566">
    <property type="protein sequence ID" value="CAG5103528.1"/>
    <property type="molecule type" value="Genomic_DNA"/>
</dbReference>
<keyword evidence="3" id="KW-1185">Reference proteome</keyword>
<evidence type="ECO:0000313" key="2">
    <source>
        <dbReference type="EMBL" id="CAG5103528.1"/>
    </source>
</evidence>
<dbReference type="Proteomes" id="UP001158576">
    <property type="component" value="Chromosome 1"/>
</dbReference>
<keyword evidence="1" id="KW-0472">Membrane</keyword>
<evidence type="ECO:0000313" key="3">
    <source>
        <dbReference type="Proteomes" id="UP001158576"/>
    </source>
</evidence>
<name>A0ABN7SPN5_OIKDI</name>
<sequence length="99" mass="11258">MNDEISSRFFNGFANVQQYVDNNHYNNCNETYPNIQNYAAQNETLEPIMDNGMTDEMAWNQYAVIITYLVYFSVGLIANLAIILVLMVSPVKTASFGMI</sequence>
<proteinExistence type="predicted"/>
<gene>
    <name evidence="2" type="ORF">OKIOD_LOCUS9577</name>
</gene>
<keyword evidence="1" id="KW-1133">Transmembrane helix</keyword>
<protein>
    <submittedName>
        <fullName evidence="2">Oidioi.mRNA.OKI2018_I69.chr1.g812.t1.cds</fullName>
    </submittedName>
</protein>
<keyword evidence="1" id="KW-0812">Transmembrane</keyword>
<evidence type="ECO:0000256" key="1">
    <source>
        <dbReference type="SAM" id="Phobius"/>
    </source>
</evidence>
<organism evidence="2 3">
    <name type="scientific">Oikopleura dioica</name>
    <name type="common">Tunicate</name>
    <dbReference type="NCBI Taxonomy" id="34765"/>
    <lineage>
        <taxon>Eukaryota</taxon>
        <taxon>Metazoa</taxon>
        <taxon>Chordata</taxon>
        <taxon>Tunicata</taxon>
        <taxon>Appendicularia</taxon>
        <taxon>Copelata</taxon>
        <taxon>Oikopleuridae</taxon>
        <taxon>Oikopleura</taxon>
    </lineage>
</organism>